<feature type="chain" id="PRO_5022920597" description="Fibronectin type-III domain-containing protein" evidence="3">
    <location>
        <begin position="18"/>
        <end position="479"/>
    </location>
</feature>
<dbReference type="AlphaFoldDB" id="A0A5C8V4Z2"/>
<sequence length="479" mass="50649">MRVILIIVLAMPMMVFAQNPTSLVPQSARIPELVTWIDAEEQTGADGSQVTSVIDQAGVLSGIVVEGTVTLNITGDGKKEFGFSGSNSAINLGKPASLNFIPGTDEFTIMSTFGENNGTQGFLVAKASSGSNSSYGMARLSGSPGSYSSTIGSTIETFAQQSMFDEDEVWTLVVTTTQQSLYVNGLLQSSDNIGTSTVDLDVLIGARRDASNNTGTGFEFDGTIKNIGFFNKALSSSEIQAIYNDLTNPSGDTQPPTAPTLASTGQSETTADLSWSGATDNIGVTGYKIFKDGALEATLGNVSAHQVTGLTADTAYNFTATALDGAGNESAVSNTVPITTNSSGGGSSGGSVWSEANSVASYTGDVAVGTNSVPNGYKMAIDGKLITEEVKVQLSGNWPDYVFAKDYDLPSLEEIQKHIKEKGHLPNIPSAKEVEQNGFELGEMNRLLIEKIEELTLYILQLEQKNQTIEKRLNKIENK</sequence>
<dbReference type="Proteomes" id="UP000321456">
    <property type="component" value="Unassembled WGS sequence"/>
</dbReference>
<dbReference type="CDD" id="cd00063">
    <property type="entry name" value="FN3"/>
    <property type="match status" value="1"/>
</dbReference>
<evidence type="ECO:0000313" key="5">
    <source>
        <dbReference type="EMBL" id="TXN36139.1"/>
    </source>
</evidence>
<evidence type="ECO:0000259" key="4">
    <source>
        <dbReference type="PROSITE" id="PS50853"/>
    </source>
</evidence>
<feature type="region of interest" description="Disordered" evidence="2">
    <location>
        <begin position="245"/>
        <end position="274"/>
    </location>
</feature>
<evidence type="ECO:0000256" key="1">
    <source>
        <dbReference type="SAM" id="Coils"/>
    </source>
</evidence>
<feature type="coiled-coil region" evidence="1">
    <location>
        <begin position="445"/>
        <end position="479"/>
    </location>
</feature>
<dbReference type="Gene3D" id="2.60.120.200">
    <property type="match status" value="1"/>
</dbReference>
<gene>
    <name evidence="5" type="ORF">FVB32_16405</name>
</gene>
<feature type="signal peptide" evidence="3">
    <location>
        <begin position="1"/>
        <end position="17"/>
    </location>
</feature>
<dbReference type="SUPFAM" id="SSF49265">
    <property type="entry name" value="Fibronectin type III"/>
    <property type="match status" value="1"/>
</dbReference>
<dbReference type="InterPro" id="IPR013320">
    <property type="entry name" value="ConA-like_dom_sf"/>
</dbReference>
<accession>A0A5C8V4Z2</accession>
<dbReference type="Gene3D" id="2.60.40.10">
    <property type="entry name" value="Immunoglobulins"/>
    <property type="match status" value="1"/>
</dbReference>
<feature type="domain" description="Fibronectin type-III" evidence="4">
    <location>
        <begin position="255"/>
        <end position="343"/>
    </location>
</feature>
<dbReference type="PROSITE" id="PS50853">
    <property type="entry name" value="FN3"/>
    <property type="match status" value="1"/>
</dbReference>
<evidence type="ECO:0000313" key="6">
    <source>
        <dbReference type="Proteomes" id="UP000321456"/>
    </source>
</evidence>
<keyword evidence="6" id="KW-1185">Reference proteome</keyword>
<evidence type="ECO:0000256" key="3">
    <source>
        <dbReference type="SAM" id="SignalP"/>
    </source>
</evidence>
<protein>
    <recommendedName>
        <fullName evidence="4">Fibronectin type-III domain-containing protein</fullName>
    </recommendedName>
</protein>
<dbReference type="InterPro" id="IPR036116">
    <property type="entry name" value="FN3_sf"/>
</dbReference>
<dbReference type="GO" id="GO:0004553">
    <property type="term" value="F:hydrolase activity, hydrolyzing O-glycosyl compounds"/>
    <property type="evidence" value="ECO:0007669"/>
    <property type="project" value="UniProtKB-ARBA"/>
</dbReference>
<keyword evidence="1" id="KW-0175">Coiled coil</keyword>
<evidence type="ECO:0000256" key="2">
    <source>
        <dbReference type="SAM" id="MobiDB-lite"/>
    </source>
</evidence>
<keyword evidence="3" id="KW-0732">Signal</keyword>
<reference evidence="5 6" key="1">
    <citation type="submission" date="2019-08" db="EMBL/GenBank/DDBJ databases">
        <title>Professor.</title>
        <authorList>
            <person name="Park J.S."/>
        </authorList>
    </citation>
    <scope>NUCLEOTIDE SEQUENCE [LARGE SCALE GENOMIC DNA]</scope>
    <source>
        <strain evidence="5 6">176CP5-101</strain>
    </source>
</reference>
<dbReference type="GO" id="GO:0005975">
    <property type="term" value="P:carbohydrate metabolic process"/>
    <property type="evidence" value="ECO:0007669"/>
    <property type="project" value="UniProtKB-ARBA"/>
</dbReference>
<dbReference type="InterPro" id="IPR013783">
    <property type="entry name" value="Ig-like_fold"/>
</dbReference>
<dbReference type="SMART" id="SM00060">
    <property type="entry name" value="FN3"/>
    <property type="match status" value="1"/>
</dbReference>
<dbReference type="InterPro" id="IPR003961">
    <property type="entry name" value="FN3_dom"/>
</dbReference>
<dbReference type="Pfam" id="PF00041">
    <property type="entry name" value="fn3"/>
    <property type="match status" value="1"/>
</dbReference>
<organism evidence="5 6">
    <name type="scientific">Flagellimonas hymeniacidonis</name>
    <dbReference type="NCBI Taxonomy" id="2603628"/>
    <lineage>
        <taxon>Bacteria</taxon>
        <taxon>Pseudomonadati</taxon>
        <taxon>Bacteroidota</taxon>
        <taxon>Flavobacteriia</taxon>
        <taxon>Flavobacteriales</taxon>
        <taxon>Flavobacteriaceae</taxon>
        <taxon>Flagellimonas</taxon>
    </lineage>
</organism>
<name>A0A5C8V4Z2_9FLAO</name>
<comment type="caution">
    <text evidence="5">The sequence shown here is derived from an EMBL/GenBank/DDBJ whole genome shotgun (WGS) entry which is preliminary data.</text>
</comment>
<dbReference type="SUPFAM" id="SSF49899">
    <property type="entry name" value="Concanavalin A-like lectins/glucanases"/>
    <property type="match status" value="1"/>
</dbReference>
<dbReference type="EMBL" id="VRUR01000002">
    <property type="protein sequence ID" value="TXN36139.1"/>
    <property type="molecule type" value="Genomic_DNA"/>
</dbReference>
<dbReference type="RefSeq" id="WP_147744910.1">
    <property type="nucleotide sequence ID" value="NZ_VRUR01000002.1"/>
</dbReference>
<proteinExistence type="predicted"/>
<dbReference type="Pfam" id="PF13385">
    <property type="entry name" value="Laminin_G_3"/>
    <property type="match status" value="1"/>
</dbReference>